<name>A0A977IF80_9ARCH</name>
<feature type="domain" description="TRASH" evidence="1">
    <location>
        <begin position="4"/>
        <end position="39"/>
    </location>
</feature>
<proteinExistence type="predicted"/>
<dbReference type="Proteomes" id="UP001059771">
    <property type="component" value="Chromosome"/>
</dbReference>
<gene>
    <name evidence="2" type="ORF">NWT39_03625</name>
</gene>
<evidence type="ECO:0000259" key="1">
    <source>
        <dbReference type="SMART" id="SM00746"/>
    </source>
</evidence>
<protein>
    <recommendedName>
        <fullName evidence="1">TRASH domain-containing protein</fullName>
    </recommendedName>
</protein>
<organism evidence="2">
    <name type="scientific">Nitrososphaera viennensis</name>
    <dbReference type="NCBI Taxonomy" id="1034015"/>
    <lineage>
        <taxon>Archaea</taxon>
        <taxon>Nitrososphaerota</taxon>
        <taxon>Nitrososphaeria</taxon>
        <taxon>Nitrososphaerales</taxon>
        <taxon>Nitrososphaeraceae</taxon>
        <taxon>Nitrososphaera</taxon>
    </lineage>
</organism>
<evidence type="ECO:0000313" key="2">
    <source>
        <dbReference type="EMBL" id="UVS69883.1"/>
    </source>
</evidence>
<reference evidence="2" key="1">
    <citation type="submission" date="2022-08" db="EMBL/GenBank/DDBJ databases">
        <title>Dynamic responses of ammonia-oxidizing microbial communities induced by reactive oxygen species (ROS) in fluctuating redox aquifers.</title>
        <authorList>
            <person name="Wang P."/>
            <person name="Wang H."/>
        </authorList>
    </citation>
    <scope>NUCLEOTIDE SEQUENCE</scope>
    <source>
        <strain evidence="2">PLX03</strain>
    </source>
</reference>
<dbReference type="SMART" id="SM00746">
    <property type="entry name" value="TRASH"/>
    <property type="match status" value="1"/>
</dbReference>
<dbReference type="EMBL" id="CP103305">
    <property type="protein sequence ID" value="UVS69883.1"/>
    <property type="molecule type" value="Genomic_DNA"/>
</dbReference>
<sequence length="48" mass="5195">MANCATCGQPCDSPIMVKRGRRVLHFCSGDCEVMHHSSSLQAAGKRSM</sequence>
<dbReference type="InterPro" id="IPR011017">
    <property type="entry name" value="TRASH_dom"/>
</dbReference>
<accession>A0A977IF80</accession>
<dbReference type="RefSeq" id="WP_158435077.1">
    <property type="nucleotide sequence ID" value="NZ_CP103305.1"/>
</dbReference>
<dbReference type="GeneID" id="74945996"/>
<dbReference type="AlphaFoldDB" id="A0A977IF80"/>